<proteinExistence type="predicted"/>
<feature type="non-terminal residue" evidence="1">
    <location>
        <position position="375"/>
    </location>
</feature>
<protein>
    <submittedName>
        <fullName evidence="1">Uncharacterized protein</fullName>
    </submittedName>
</protein>
<accession>A0A9D2B4G6</accession>
<organism evidence="1 2">
    <name type="scientific">Candidatus Blautia gallistercoris</name>
    <dbReference type="NCBI Taxonomy" id="2838490"/>
    <lineage>
        <taxon>Bacteria</taxon>
        <taxon>Bacillati</taxon>
        <taxon>Bacillota</taxon>
        <taxon>Clostridia</taxon>
        <taxon>Lachnospirales</taxon>
        <taxon>Lachnospiraceae</taxon>
        <taxon>Blautia</taxon>
    </lineage>
</organism>
<gene>
    <name evidence="1" type="ORF">IAA45_10365</name>
</gene>
<evidence type="ECO:0000313" key="2">
    <source>
        <dbReference type="Proteomes" id="UP000886817"/>
    </source>
</evidence>
<sequence>MIEKEIRKLSREELLEILLKLQEILSGEQKQKLQEIVREYKKTDEKEEVQPVQKRMSREFVEEKLEQIQKWQKQIDEGEFYLNTEEYEDYSSGYWDPDWITEYYDEQGISDKIMAMIRFAGDCVEDRRYEEANEIYQWLWQMDVSTDQEYGDPVDMEVLADHHLINADMEHLALLTLYAEYQESQPEERAQNIYQYFSLYAFFNLHIEKMFYVGRENLQDTERFWEDWIALLKEKTGDLEARLLKEAILYWKGTAGLLELAEENVSVHPSLYLTVIEEYEKAHRYEKIEEVGKNALDKIDPDIAIRSEIALRTASVSSRLMHEEEMMRFCWECFCSDTTVKNYLRLFGTEEMAEKYGMRGKEVLLREKTGTNEEY</sequence>
<name>A0A9D2B4G6_9FIRM</name>
<comment type="caution">
    <text evidence="1">The sequence shown here is derived from an EMBL/GenBank/DDBJ whole genome shotgun (WGS) entry which is preliminary data.</text>
</comment>
<reference evidence="1" key="1">
    <citation type="journal article" date="2021" name="PeerJ">
        <title>Extensive microbial diversity within the chicken gut microbiome revealed by metagenomics and culture.</title>
        <authorList>
            <person name="Gilroy R."/>
            <person name="Ravi A."/>
            <person name="Getino M."/>
            <person name="Pursley I."/>
            <person name="Horton D.L."/>
            <person name="Alikhan N.F."/>
            <person name="Baker D."/>
            <person name="Gharbi K."/>
            <person name="Hall N."/>
            <person name="Watson M."/>
            <person name="Adriaenssens E.M."/>
            <person name="Foster-Nyarko E."/>
            <person name="Jarju S."/>
            <person name="Secka A."/>
            <person name="Antonio M."/>
            <person name="Oren A."/>
            <person name="Chaudhuri R.R."/>
            <person name="La Ragione R."/>
            <person name="Hildebrand F."/>
            <person name="Pallen M.J."/>
        </authorList>
    </citation>
    <scope>NUCLEOTIDE SEQUENCE</scope>
    <source>
        <strain evidence="1">ChiSjej1B19-8411</strain>
    </source>
</reference>
<dbReference type="Proteomes" id="UP000886817">
    <property type="component" value="Unassembled WGS sequence"/>
</dbReference>
<evidence type="ECO:0000313" key="1">
    <source>
        <dbReference type="EMBL" id="HIX60099.1"/>
    </source>
</evidence>
<reference evidence="1" key="2">
    <citation type="submission" date="2021-04" db="EMBL/GenBank/DDBJ databases">
        <authorList>
            <person name="Gilroy R."/>
        </authorList>
    </citation>
    <scope>NUCLEOTIDE SEQUENCE</scope>
    <source>
        <strain evidence="1">ChiSjej1B19-8411</strain>
    </source>
</reference>
<dbReference type="EMBL" id="DXEX01000222">
    <property type="protein sequence ID" value="HIX60099.1"/>
    <property type="molecule type" value="Genomic_DNA"/>
</dbReference>
<dbReference type="AlphaFoldDB" id="A0A9D2B4G6"/>